<evidence type="ECO:0008006" key="3">
    <source>
        <dbReference type="Google" id="ProtNLM"/>
    </source>
</evidence>
<proteinExistence type="predicted"/>
<dbReference type="EMBL" id="JAIGNO010000002">
    <property type="protein sequence ID" value="MBX7481627.1"/>
    <property type="molecule type" value="Genomic_DNA"/>
</dbReference>
<evidence type="ECO:0000313" key="1">
    <source>
        <dbReference type="EMBL" id="MBX7481627.1"/>
    </source>
</evidence>
<dbReference type="PANTHER" id="PTHR47751:SF1">
    <property type="entry name" value="SUPERFAMILY HYDROLASE, PUTATIVE (AFU_ORTHOLOGUE AFUA_2G16580)-RELATED"/>
    <property type="match status" value="1"/>
</dbReference>
<dbReference type="InterPro" id="IPR051411">
    <property type="entry name" value="Polyketide_trans_af380"/>
</dbReference>
<accession>A0ABS7J2S4</accession>
<organism evidence="1 2">
    <name type="scientific">Qipengyuania qiaonensis</name>
    <dbReference type="NCBI Taxonomy" id="2867240"/>
    <lineage>
        <taxon>Bacteria</taxon>
        <taxon>Pseudomonadati</taxon>
        <taxon>Pseudomonadota</taxon>
        <taxon>Alphaproteobacteria</taxon>
        <taxon>Sphingomonadales</taxon>
        <taxon>Erythrobacteraceae</taxon>
        <taxon>Qipengyuania</taxon>
    </lineage>
</organism>
<dbReference type="PANTHER" id="PTHR47751">
    <property type="entry name" value="SUPERFAMILY HYDROLASE, PUTATIVE (AFU_ORTHOLOGUE AFUA_2G16580)-RELATED"/>
    <property type="match status" value="1"/>
</dbReference>
<protein>
    <recommendedName>
        <fullName evidence="3">Alpha/beta hydrolase</fullName>
    </recommendedName>
</protein>
<dbReference type="RefSeq" id="WP_221555664.1">
    <property type="nucleotide sequence ID" value="NZ_JAIGNO010000002.1"/>
</dbReference>
<name>A0ABS7J2S4_9SPHN</name>
<keyword evidence="2" id="KW-1185">Reference proteome</keyword>
<sequence>MTNSSITKVRFDSAEPGVSLVGDLYTPAVSRPDSAAFVIIGPMTFQKEQAPTQYARRLAAMGHTALAFDTRYRGESGGEPRAWENPFHKVADIISAAAFLRAQPGVNPDRLIGLGICQGSSEMLRAVAEDDTIKAGVTLAGQYRDHEGDIEWLTEEGYAARLAQGQAAKAKYEATGEIDYVPAVDETDMNVGMPGKFVWEWYHVWADKGLWDNRYAVMSDADLLPYESISAARMLTKPYLLIHSDNSFLPDAARRHFEAMPSTRKTLLWDGDTPHLSYYDQPEVLDRTASAIDAWVSQL</sequence>
<comment type="caution">
    <text evidence="1">The sequence shown here is derived from an EMBL/GenBank/DDBJ whole genome shotgun (WGS) entry which is preliminary data.</text>
</comment>
<dbReference type="Proteomes" id="UP000755104">
    <property type="component" value="Unassembled WGS sequence"/>
</dbReference>
<reference evidence="1 2" key="1">
    <citation type="submission" date="2021-08" db="EMBL/GenBank/DDBJ databases">
        <title>Comparative Genomics Analysis of the Genus Qipengyuania Reveals Extensive Genetic Diversity and Metabolic Versatility, Including the Description of Fifteen Novel Species.</title>
        <authorList>
            <person name="Liu Y."/>
        </authorList>
    </citation>
    <scope>NUCLEOTIDE SEQUENCE [LARGE SCALE GENOMIC DNA]</scope>
    <source>
        <strain evidence="1 2">6D47A</strain>
    </source>
</reference>
<evidence type="ECO:0000313" key="2">
    <source>
        <dbReference type="Proteomes" id="UP000755104"/>
    </source>
</evidence>
<dbReference type="InterPro" id="IPR029058">
    <property type="entry name" value="AB_hydrolase_fold"/>
</dbReference>
<dbReference type="Gene3D" id="3.40.50.1820">
    <property type="entry name" value="alpha/beta hydrolase"/>
    <property type="match status" value="1"/>
</dbReference>
<gene>
    <name evidence="1" type="ORF">K3174_03735</name>
</gene>
<dbReference type="Gene3D" id="1.10.10.800">
    <property type="match status" value="1"/>
</dbReference>
<dbReference type="SUPFAM" id="SSF53474">
    <property type="entry name" value="alpha/beta-Hydrolases"/>
    <property type="match status" value="1"/>
</dbReference>